<evidence type="ECO:0000256" key="4">
    <source>
        <dbReference type="ARBA" id="ARBA00022953"/>
    </source>
</evidence>
<reference evidence="7" key="1">
    <citation type="journal article" date="2019" name="Viruses">
        <title>Meta-Transcriptomic Comparison of the RNA Viromes of the Mosquito Vectors Culex pipiens and Culex torrentium in Northern Europe.</title>
        <authorList>
            <person name="Pettersson J.H.O."/>
            <person name="Shi M."/>
            <person name="Eden J.-S."/>
            <person name="Holmes E.C."/>
            <person name="Hesson J.C."/>
        </authorList>
    </citation>
    <scope>NUCLEOTIDE SEQUENCE</scope>
    <source>
        <strain evidence="7">OTU39</strain>
    </source>
</reference>
<evidence type="ECO:0000313" key="7">
    <source>
        <dbReference type="EMBL" id="QGA70920.1"/>
    </source>
</evidence>
<keyword evidence="4" id="KW-0693">Viral RNA replication</keyword>
<keyword evidence="2" id="KW-0808">Transferase</keyword>
<keyword evidence="3" id="KW-0548">Nucleotidyltransferase</keyword>
<dbReference type="InterPro" id="IPR043502">
    <property type="entry name" value="DNA/RNA_pol_sf"/>
</dbReference>
<evidence type="ECO:0000256" key="5">
    <source>
        <dbReference type="SAM" id="MobiDB-lite"/>
    </source>
</evidence>
<dbReference type="GO" id="GO:0006351">
    <property type="term" value="P:DNA-templated transcription"/>
    <property type="evidence" value="ECO:0007669"/>
    <property type="project" value="InterPro"/>
</dbReference>
<dbReference type="GO" id="GO:0003968">
    <property type="term" value="F:RNA-directed RNA polymerase activity"/>
    <property type="evidence" value="ECO:0007669"/>
    <property type="project" value="UniProtKB-KW"/>
</dbReference>
<dbReference type="Pfam" id="PF00978">
    <property type="entry name" value="RdRP_2"/>
    <property type="match status" value="1"/>
</dbReference>
<feature type="compositionally biased region" description="Basic and acidic residues" evidence="5">
    <location>
        <begin position="191"/>
        <end position="206"/>
    </location>
</feature>
<dbReference type="GO" id="GO:0003723">
    <property type="term" value="F:RNA binding"/>
    <property type="evidence" value="ECO:0007669"/>
    <property type="project" value="InterPro"/>
</dbReference>
<accession>A0A5Q0TW28</accession>
<dbReference type="EMBL" id="MK440636">
    <property type="protein sequence ID" value="QGA70920.1"/>
    <property type="molecule type" value="Genomic_RNA"/>
</dbReference>
<dbReference type="CDD" id="cd23255">
    <property type="entry name" value="Endornaviridae_RdRp"/>
    <property type="match status" value="1"/>
</dbReference>
<dbReference type="GO" id="GO:0039694">
    <property type="term" value="P:viral RNA genome replication"/>
    <property type="evidence" value="ECO:0007669"/>
    <property type="project" value="InterPro"/>
</dbReference>
<dbReference type="InterPro" id="IPR007094">
    <property type="entry name" value="RNA-dir_pol_PSvirus"/>
</dbReference>
<proteinExistence type="predicted"/>
<organism evidence="7">
    <name type="scientific">Osterfarnebo virus</name>
    <dbReference type="NCBI Taxonomy" id="2651955"/>
    <lineage>
        <taxon>Viruses</taxon>
        <taxon>Riboviria</taxon>
        <taxon>Orthornavirae</taxon>
        <taxon>Kitrinoviricota</taxon>
        <taxon>Alsuviricetes</taxon>
        <taxon>Martellivirales</taxon>
        <taxon>Endornaviridae</taxon>
    </lineage>
</organism>
<dbReference type="SUPFAM" id="SSF56672">
    <property type="entry name" value="DNA/RNA polymerases"/>
    <property type="match status" value="1"/>
</dbReference>
<sequence>MKQKVKDRLSQFNKTIKTNIDNLDTNMQAWVNLLSICNKRMKKKCEQIISHHVNNCKRNVKEINEIIKEIRIEILEDLIATWEHDMLMGSIQFPELWHATKQWHFRRLAIYEQQLRYLKTGIKEKPLTLLDSCLIYSCILNLLLGRQGRRRLFVKLAYYHFGNTCRGRRIKNMAHSDECSEEEGSDANEQEQDRGETNQNKSKEDGPKYFQAKSINIDNDDDMLTVDDWKTSDYIISEINHKYRDENFIELITQYEKTTTNWYANQIKNMFSRFKYCRRTQFDNVAAEMSCMFTNNVQAASKELVLYNQPTQSMLIKTHEFDTGKIIKSRDQININDKEKENEKKWKRIMKQKKQKLNRGKILKNIRDLLHSEALSKIEGSDEEDNKNESKSIFKNEQCIQIPTQSVEDLIKNREIKMDVLVVDSNAEINTEHKIKHVTPIKNNKMAQTKSNIKDIALKNKIKIGLIINEQTYVKQNQIDELLTNFSNYEFIVKNLYNDKIFNEYIHRYKQAIHPELQQMAELTILKYVEETADKLFTIQKIEVCLFDVCELTLWSGSDLINLQHPNCLNFKLQPNQKEHGESITEKDAIINWFKLSTTRFTSIVTNNSIEFKTSCYDLEYLTKERDLDIRVVIDQNKVTTEIYGPLLSHLSTPMVLFNTSKIGVCNNKESGLFQVVDPIIGEEIFNPKNGKNCVYQTLKHAFSDKYLYEDASQDLLYEINMNLNMLDRDNVTAQELFEFTIRFRLNICLIENAHKGILCVGSKSNLCLGLLITGKNIKHVKLIVVDALKVRPTTHNDIRMISFSTNNLLAHFKELKFRLKKIKQQLDTQQTVFLYKQKDCEQRLTLVSIDHVLERINRPVLLDMIVSQSMYTITVNNQYNVLKPWHAYAFISTQGLTLCYTGEISGEVVMLKSCKRIVKQNIIIDLGCQLLIKDRKIQTSTGSVVVALNMSSIKFAETKNKLIKRVVNSCDKNYILVVAHFDNRSHHLFNEMEMMEKAQQIMWLCENNIEPLSITLFKNTFNIAVNRLVMLNGTLAYYAGFKNQNDCCYFKQALMGNIKCFKKNSNEIWYERQVNEQGIQNWLAMRANEKQLMDIRDGDNQPTFNLQENYAPSIIKKIQTILKLEVDEIEVDSVECEFILTNYEELYDADVSILEGETKDVYKRPLIYDKNYGYVLIRKLKGGEMLTTWQINTSDKQNITNENWWGLQQINANKQIDTKNVEHIMEGMHNLVLEDNSEQISIETCQDINAMDYKLDLVVIENNEIVSENIEIDFHEFIPIEILNLWDLKDLTHIHNMYAPLNHSTIKTREQPNKIITQTKTTMVPYPLRSRPVFTKMIYEENRSIAGRLKSVQKIRVKEEIPNKNYIVNQIKQAFFVKDCETIVKNFTTKTNLITFNATEISDWIKGRSNAPQIIKQCLDLVVNEITNKSINDVNVHLKLESLLKETPINMWDKQQARIIVWQRKAVCAVFSSVFMEAKKRLKELLKDTVVYADGRTPQELSLFCSTLTEVNWFFENDLTKQDRQTDDPIIQVELQIYRLLGVHPLVLSSWEYMHKVWHFKGSKNFGQGESMRLTGQATTALGNVLTNMQVHCQFVNKNAHLIKGVMFLGDDMLIMSSERLDNKNLRNNIATQFNMQSKDNCYKNHGNFCSMIAYKTENNVAGLGPDLVRLKFRYEVTNGVHETTENNMLMRAMSYLMMIGKTPEVEHIIEKNKLPITPVNWYNQQLLISALSEKYDMTDHQVMYYYNQLLKMLSEPTTYHHSFKLYSN</sequence>
<keyword evidence="1 7" id="KW-0696">RNA-directed RNA polymerase</keyword>
<name>A0A5Q0TW28_9VIRU</name>
<evidence type="ECO:0000256" key="1">
    <source>
        <dbReference type="ARBA" id="ARBA00022484"/>
    </source>
</evidence>
<dbReference type="PROSITE" id="PS50507">
    <property type="entry name" value="RDRP_SSRNA_POS"/>
    <property type="match status" value="1"/>
</dbReference>
<feature type="compositionally biased region" description="Acidic residues" evidence="5">
    <location>
        <begin position="179"/>
        <end position="190"/>
    </location>
</feature>
<evidence type="ECO:0000256" key="3">
    <source>
        <dbReference type="ARBA" id="ARBA00022695"/>
    </source>
</evidence>
<feature type="domain" description="RdRp catalytic" evidence="6">
    <location>
        <begin position="1513"/>
        <end position="1626"/>
    </location>
</feature>
<evidence type="ECO:0000259" key="6">
    <source>
        <dbReference type="PROSITE" id="PS50507"/>
    </source>
</evidence>
<dbReference type="InterPro" id="IPR001788">
    <property type="entry name" value="RNA-dep_RNA_pol_alsuvir"/>
</dbReference>
<feature type="region of interest" description="Disordered" evidence="5">
    <location>
        <begin position="176"/>
        <end position="206"/>
    </location>
</feature>
<evidence type="ECO:0000256" key="2">
    <source>
        <dbReference type="ARBA" id="ARBA00022679"/>
    </source>
</evidence>
<protein>
    <submittedName>
        <fullName evidence="7">RNA-dependent RNA polymerase</fullName>
    </submittedName>
</protein>